<dbReference type="SFLD" id="SFLDG01135">
    <property type="entry name" value="C1.5.6:_HAD__Beta-PGM__Phospha"/>
    <property type="match status" value="1"/>
</dbReference>
<dbReference type="Gene3D" id="1.10.150.240">
    <property type="entry name" value="Putative phosphatase, domain 2"/>
    <property type="match status" value="1"/>
</dbReference>
<dbReference type="PANTHER" id="PTHR43481">
    <property type="entry name" value="FRUCTOSE-1-PHOSPHATE PHOSPHATASE"/>
    <property type="match status" value="1"/>
</dbReference>
<comment type="caution">
    <text evidence="1">The sequence shown here is derived from an EMBL/GenBank/DDBJ whole genome shotgun (WGS) entry which is preliminary data.</text>
</comment>
<dbReference type="EMBL" id="LMWS01000021">
    <property type="protein sequence ID" value="KUN36981.1"/>
    <property type="molecule type" value="Genomic_DNA"/>
</dbReference>
<dbReference type="Proteomes" id="UP000053271">
    <property type="component" value="Unassembled WGS sequence"/>
</dbReference>
<name>A0A101QWH4_9ACTN</name>
<dbReference type="GeneID" id="91426712"/>
<keyword evidence="2" id="KW-1185">Reference proteome</keyword>
<dbReference type="SFLD" id="SFLDG01129">
    <property type="entry name" value="C1.5:_HAD__Beta-PGM__Phosphata"/>
    <property type="match status" value="1"/>
</dbReference>
<gene>
    <name evidence="1" type="ORF">AQJ30_19105</name>
</gene>
<dbReference type="Pfam" id="PF00702">
    <property type="entry name" value="Hydrolase"/>
    <property type="match status" value="1"/>
</dbReference>
<dbReference type="STRING" id="68231.AQJ30_19105"/>
<protein>
    <submittedName>
        <fullName evidence="1">Phosphatase</fullName>
    </submittedName>
</protein>
<dbReference type="InterPro" id="IPR023198">
    <property type="entry name" value="PGP-like_dom2"/>
</dbReference>
<sequence>MTIHAHALLFDNDGTLVSSLASVERCWTRWAREYGVSAEDFAGIALHGRTAVEIVGDLLPADRVAEAVARVERLEVDDVADGGVELLPGTRDLLDALPADRWAVVTSATHRLAAARLDAVGISPKTLVTADEVTRGKPHPEPYLLAARQLGVDPARCVVLEDAPAGLAAGRAAGMTTVALATTHRADELDADLVVSDLSALSVQVTAGGIDISVRG</sequence>
<dbReference type="SUPFAM" id="SSF56784">
    <property type="entry name" value="HAD-like"/>
    <property type="match status" value="1"/>
</dbReference>
<dbReference type="InterPro" id="IPR051806">
    <property type="entry name" value="HAD-like_SPP"/>
</dbReference>
<dbReference type="GO" id="GO:0050308">
    <property type="term" value="F:sugar-phosphatase activity"/>
    <property type="evidence" value="ECO:0007669"/>
    <property type="project" value="TreeGrafter"/>
</dbReference>
<dbReference type="Gene3D" id="3.40.50.1000">
    <property type="entry name" value="HAD superfamily/HAD-like"/>
    <property type="match status" value="1"/>
</dbReference>
<dbReference type="NCBIfam" id="TIGR01549">
    <property type="entry name" value="HAD-SF-IA-v1"/>
    <property type="match status" value="1"/>
</dbReference>
<reference evidence="1 2" key="1">
    <citation type="submission" date="2015-10" db="EMBL/GenBank/DDBJ databases">
        <title>Draft genome sequence of Streptomyces longwoodensis DSM 41677, type strain for the species Streptomyces longwoodensis.</title>
        <authorList>
            <person name="Ruckert C."/>
            <person name="Winkler A."/>
            <person name="Kalinowski J."/>
            <person name="Kampfer P."/>
            <person name="Glaeser S."/>
        </authorList>
    </citation>
    <scope>NUCLEOTIDE SEQUENCE [LARGE SCALE GENOMIC DNA]</scope>
    <source>
        <strain evidence="1 2">DSM 41677</strain>
    </source>
</reference>
<dbReference type="RefSeq" id="WP_067235374.1">
    <property type="nucleotide sequence ID" value="NZ_KQ948554.1"/>
</dbReference>
<dbReference type="InterPro" id="IPR023214">
    <property type="entry name" value="HAD_sf"/>
</dbReference>
<evidence type="ECO:0000313" key="2">
    <source>
        <dbReference type="Proteomes" id="UP000053271"/>
    </source>
</evidence>
<proteinExistence type="predicted"/>
<dbReference type="AlphaFoldDB" id="A0A101QWH4"/>
<dbReference type="PANTHER" id="PTHR43481:SF4">
    <property type="entry name" value="GLYCEROL-1-PHOSPHATE PHOSPHOHYDROLASE 1-RELATED"/>
    <property type="match status" value="1"/>
</dbReference>
<dbReference type="InterPro" id="IPR036412">
    <property type="entry name" value="HAD-like_sf"/>
</dbReference>
<organism evidence="1 2">
    <name type="scientific">Streptomyces longwoodensis</name>
    <dbReference type="NCBI Taxonomy" id="68231"/>
    <lineage>
        <taxon>Bacteria</taxon>
        <taxon>Bacillati</taxon>
        <taxon>Actinomycetota</taxon>
        <taxon>Actinomycetes</taxon>
        <taxon>Kitasatosporales</taxon>
        <taxon>Streptomycetaceae</taxon>
        <taxon>Streptomyces</taxon>
    </lineage>
</organism>
<evidence type="ECO:0000313" key="1">
    <source>
        <dbReference type="EMBL" id="KUN36981.1"/>
    </source>
</evidence>
<accession>A0A101QWH4</accession>
<dbReference type="SFLD" id="SFLDS00003">
    <property type="entry name" value="Haloacid_Dehalogenase"/>
    <property type="match status" value="1"/>
</dbReference>
<dbReference type="NCBIfam" id="TIGR01509">
    <property type="entry name" value="HAD-SF-IA-v3"/>
    <property type="match status" value="1"/>
</dbReference>
<dbReference type="InterPro" id="IPR006439">
    <property type="entry name" value="HAD-SF_hydro_IA"/>
</dbReference>